<dbReference type="Proteomes" id="UP000034022">
    <property type="component" value="Unassembled WGS sequence"/>
</dbReference>
<accession>A0A0G0JQJ3</accession>
<evidence type="ECO:0000313" key="2">
    <source>
        <dbReference type="Proteomes" id="UP000034022"/>
    </source>
</evidence>
<reference evidence="1 2" key="1">
    <citation type="journal article" date="2015" name="Nature">
        <title>rRNA introns, odd ribosomes, and small enigmatic genomes across a large radiation of phyla.</title>
        <authorList>
            <person name="Brown C.T."/>
            <person name="Hug L.A."/>
            <person name="Thomas B.C."/>
            <person name="Sharon I."/>
            <person name="Castelle C.J."/>
            <person name="Singh A."/>
            <person name="Wilkins M.J."/>
            <person name="Williams K.H."/>
            <person name="Banfield J.F."/>
        </authorList>
    </citation>
    <scope>NUCLEOTIDE SEQUENCE [LARGE SCALE GENOMIC DNA]</scope>
</reference>
<name>A0A0G0JQJ3_9BACT</name>
<protein>
    <submittedName>
        <fullName evidence="1">Uncharacterized protein</fullName>
    </submittedName>
</protein>
<evidence type="ECO:0000313" key="1">
    <source>
        <dbReference type="EMBL" id="KKQ69848.1"/>
    </source>
</evidence>
<comment type="caution">
    <text evidence="1">The sequence shown here is derived from an EMBL/GenBank/DDBJ whole genome shotgun (WGS) entry which is preliminary data.</text>
</comment>
<dbReference type="AlphaFoldDB" id="A0A0G0JQJ3"/>
<dbReference type="EMBL" id="LBUU01000009">
    <property type="protein sequence ID" value="KKQ69848.1"/>
    <property type="molecule type" value="Genomic_DNA"/>
</dbReference>
<sequence length="60" mass="7158">MSNQQIHKRLTKDQVIVILENYLAKEISAKEAREKLELKKSQFFELVSRYKNNSKEFSID</sequence>
<organism evidence="1 2">
    <name type="scientific">Candidatus Falkowbacteria bacterium GW2011_GWE1_38_31</name>
    <dbReference type="NCBI Taxonomy" id="1618638"/>
    <lineage>
        <taxon>Bacteria</taxon>
        <taxon>Candidatus Falkowiibacteriota</taxon>
    </lineage>
</organism>
<proteinExistence type="predicted"/>
<gene>
    <name evidence="1" type="ORF">US91_C0009G0051</name>
</gene>